<name>A0A2W2C4B0_9BACT</name>
<dbReference type="InterPro" id="IPR052893">
    <property type="entry name" value="TCS_response_regulator"/>
</dbReference>
<dbReference type="SUPFAM" id="SSF52172">
    <property type="entry name" value="CheY-like"/>
    <property type="match status" value="1"/>
</dbReference>
<dbReference type="PANTHER" id="PTHR44520">
    <property type="entry name" value="RESPONSE REGULATOR RCP1-RELATED"/>
    <property type="match status" value="1"/>
</dbReference>
<dbReference type="PANTHER" id="PTHR44520:SF2">
    <property type="entry name" value="RESPONSE REGULATOR RCP1"/>
    <property type="match status" value="1"/>
</dbReference>
<keyword evidence="1" id="KW-0597">Phosphoprotein</keyword>
<dbReference type="PROSITE" id="PS50110">
    <property type="entry name" value="RESPONSE_REGULATORY"/>
    <property type="match status" value="1"/>
</dbReference>
<evidence type="ECO:0000313" key="4">
    <source>
        <dbReference type="Proteomes" id="UP000248745"/>
    </source>
</evidence>
<gene>
    <name evidence="3" type="ORF">DN068_00010</name>
</gene>
<dbReference type="Proteomes" id="UP000248745">
    <property type="component" value="Unassembled WGS sequence"/>
</dbReference>
<sequence>MEDIFILIAEDDADDRFLLQAAFEENGFTEKLEFVENGVEVLDYLHNLSGTKSTSYLPSFILMDLNMPKKDGREVLKELKESPGLRMIPVIVFSTTSNEQEKKRCYELGANGYITKPTSFEALMQTVADLRNDWINVGTMPMS</sequence>
<protein>
    <submittedName>
        <fullName evidence="3">Response regulator</fullName>
    </submittedName>
</protein>
<evidence type="ECO:0000259" key="2">
    <source>
        <dbReference type="PROSITE" id="PS50110"/>
    </source>
</evidence>
<dbReference type="RefSeq" id="WP_110996821.1">
    <property type="nucleotide sequence ID" value="NZ_QKTW01000001.1"/>
</dbReference>
<dbReference type="OrthoDB" id="7631574at2"/>
<evidence type="ECO:0000256" key="1">
    <source>
        <dbReference type="PROSITE-ProRule" id="PRU00169"/>
    </source>
</evidence>
<proteinExistence type="predicted"/>
<dbReference type="GO" id="GO:0000160">
    <property type="term" value="P:phosphorelay signal transduction system"/>
    <property type="evidence" value="ECO:0007669"/>
    <property type="project" value="InterPro"/>
</dbReference>
<dbReference type="InterPro" id="IPR001789">
    <property type="entry name" value="Sig_transdc_resp-reg_receiver"/>
</dbReference>
<dbReference type="InterPro" id="IPR011006">
    <property type="entry name" value="CheY-like_superfamily"/>
</dbReference>
<reference evidence="3 4" key="1">
    <citation type="submission" date="2018-06" db="EMBL/GenBank/DDBJ databases">
        <title>Mucibacter soli gen. nov., sp. nov., a new member of the family Chitinophagaceae producing mucin.</title>
        <authorList>
            <person name="Kim M.-K."/>
            <person name="Park S."/>
            <person name="Kim T.-S."/>
            <person name="Joung Y."/>
            <person name="Han J.-H."/>
            <person name="Kim S.B."/>
        </authorList>
    </citation>
    <scope>NUCLEOTIDE SEQUENCE [LARGE SCALE GENOMIC DNA]</scope>
    <source>
        <strain evidence="3 4">R1-15</strain>
    </source>
</reference>
<feature type="domain" description="Response regulatory" evidence="2">
    <location>
        <begin position="5"/>
        <end position="131"/>
    </location>
</feature>
<dbReference type="EMBL" id="QKTW01000001">
    <property type="protein sequence ID" value="PZF74973.1"/>
    <property type="molecule type" value="Genomic_DNA"/>
</dbReference>
<organism evidence="3 4">
    <name type="scientific">Taibaiella soli</name>
    <dbReference type="NCBI Taxonomy" id="1649169"/>
    <lineage>
        <taxon>Bacteria</taxon>
        <taxon>Pseudomonadati</taxon>
        <taxon>Bacteroidota</taxon>
        <taxon>Chitinophagia</taxon>
        <taxon>Chitinophagales</taxon>
        <taxon>Chitinophagaceae</taxon>
        <taxon>Taibaiella</taxon>
    </lineage>
</organism>
<keyword evidence="4" id="KW-1185">Reference proteome</keyword>
<dbReference type="CDD" id="cd17557">
    <property type="entry name" value="REC_Rcp-like"/>
    <property type="match status" value="1"/>
</dbReference>
<dbReference type="SMART" id="SM00448">
    <property type="entry name" value="REC"/>
    <property type="match status" value="1"/>
</dbReference>
<feature type="modified residue" description="4-aspartylphosphate" evidence="1">
    <location>
        <position position="64"/>
    </location>
</feature>
<dbReference type="Pfam" id="PF00072">
    <property type="entry name" value="Response_reg"/>
    <property type="match status" value="1"/>
</dbReference>
<evidence type="ECO:0000313" key="3">
    <source>
        <dbReference type="EMBL" id="PZF74973.1"/>
    </source>
</evidence>
<dbReference type="AlphaFoldDB" id="A0A2W2C4B0"/>
<accession>A0A2W2C4B0</accession>
<comment type="caution">
    <text evidence="3">The sequence shown here is derived from an EMBL/GenBank/DDBJ whole genome shotgun (WGS) entry which is preliminary data.</text>
</comment>
<dbReference type="Gene3D" id="3.40.50.2300">
    <property type="match status" value="1"/>
</dbReference>